<name>C3X8F5_OXAFO</name>
<feature type="transmembrane region" description="Helical" evidence="9">
    <location>
        <begin position="281"/>
        <end position="303"/>
    </location>
</feature>
<keyword evidence="7 9" id="KW-1133">Transmembrane helix</keyword>
<evidence type="ECO:0000256" key="5">
    <source>
        <dbReference type="ARBA" id="ARBA00022692"/>
    </source>
</evidence>
<evidence type="ECO:0000256" key="4">
    <source>
        <dbReference type="ARBA" id="ARBA00022643"/>
    </source>
</evidence>
<keyword evidence="2" id="KW-0597">Phosphoprotein</keyword>
<dbReference type="GO" id="GO:0055085">
    <property type="term" value="P:transmembrane transport"/>
    <property type="evidence" value="ECO:0007669"/>
    <property type="project" value="InterPro"/>
</dbReference>
<dbReference type="eggNOG" id="COG4658">
    <property type="taxonomic scope" value="Bacteria"/>
</dbReference>
<evidence type="ECO:0000313" key="10">
    <source>
        <dbReference type="EMBL" id="EEO29481.1"/>
    </source>
</evidence>
<feature type="transmembrane region" description="Helical" evidence="9">
    <location>
        <begin position="147"/>
        <end position="170"/>
    </location>
</feature>
<keyword evidence="3" id="KW-0285">Flavoprotein</keyword>
<reference evidence="10 11" key="1">
    <citation type="submission" date="2009-02" db="EMBL/GenBank/DDBJ databases">
        <title>The Genome Sequence of Oxalobacter formigenes OXCC13.</title>
        <authorList>
            <consortium name="The Broad Institute Genome Sequencing Platform"/>
            <person name="Ward D."/>
            <person name="Young S.K."/>
            <person name="Kodira C.D."/>
            <person name="Zeng Q."/>
            <person name="Koehrsen M."/>
            <person name="Alvarado L."/>
            <person name="Berlin A."/>
            <person name="Borenstein D."/>
            <person name="Chen Z."/>
            <person name="Engels R."/>
            <person name="Freedman E."/>
            <person name="Gellesch M."/>
            <person name="Goldberg J."/>
            <person name="Griggs A."/>
            <person name="Gujja S."/>
            <person name="Heiman D."/>
            <person name="Hepburn T."/>
            <person name="Howarth C."/>
            <person name="Jen D."/>
            <person name="Larson L."/>
            <person name="Lewis B."/>
            <person name="Mehta T."/>
            <person name="Park D."/>
            <person name="Pearson M."/>
            <person name="Roberts A."/>
            <person name="Saif S."/>
            <person name="Shea T."/>
            <person name="Shenoy N."/>
            <person name="Sisk P."/>
            <person name="Stolte C."/>
            <person name="Sykes S."/>
            <person name="Walk T."/>
            <person name="White J."/>
            <person name="Yandava C."/>
            <person name="Allison M.J."/>
            <person name="Lander E."/>
            <person name="Nusbaum C."/>
            <person name="Galagan J."/>
            <person name="Birren B."/>
        </authorList>
    </citation>
    <scope>NUCLEOTIDE SEQUENCE [LARGE SCALE GENOMIC DNA]</scope>
    <source>
        <strain evidence="10 11">OXCC13</strain>
    </source>
</reference>
<evidence type="ECO:0000256" key="8">
    <source>
        <dbReference type="ARBA" id="ARBA00023136"/>
    </source>
</evidence>
<dbReference type="PANTHER" id="PTHR30578:SF0">
    <property type="entry name" value="ION-TRANSLOCATING OXIDOREDUCTASE COMPLEX SUBUNIT D"/>
    <property type="match status" value="1"/>
</dbReference>
<dbReference type="Pfam" id="PF03116">
    <property type="entry name" value="NQR2_RnfD_RnfE"/>
    <property type="match status" value="1"/>
</dbReference>
<evidence type="ECO:0000256" key="6">
    <source>
        <dbReference type="ARBA" id="ARBA00022967"/>
    </source>
</evidence>
<feature type="transmembrane region" description="Helical" evidence="9">
    <location>
        <begin position="58"/>
        <end position="88"/>
    </location>
</feature>
<keyword evidence="1" id="KW-0813">Transport</keyword>
<evidence type="ECO:0000256" key="3">
    <source>
        <dbReference type="ARBA" id="ARBA00022630"/>
    </source>
</evidence>
<feature type="transmembrane region" description="Helical" evidence="9">
    <location>
        <begin position="109"/>
        <end position="127"/>
    </location>
</feature>
<dbReference type="EMBL" id="GG658170">
    <property type="protein sequence ID" value="EEO29481.1"/>
    <property type="molecule type" value="Genomic_DNA"/>
</dbReference>
<feature type="transmembrane region" description="Helical" evidence="9">
    <location>
        <begin position="309"/>
        <end position="327"/>
    </location>
</feature>
<evidence type="ECO:0000256" key="9">
    <source>
        <dbReference type="SAM" id="Phobius"/>
    </source>
</evidence>
<proteinExistence type="predicted"/>
<sequence length="337" mass="36901">MADVLFALLPVCFMAWLAFGMEPVMVILVACGSAVATEFLFSRLYVGKTASLSDGSALVTGTLLACTLAPFTPLYIVAFGGAMAVLFGKLLAGGLGRNRFNPALVGREFMTVFFPAIMTSGAIWYRYDAVHVSSLDWLPDTFLDSLIFRGSGAIGEYSVVLLVLGGVYLLLKNRISWHIPVALTVSFTVLFMLLPDGEYRFSLAGVLLGAIFMATDMPTSSSTFIGRLYYGAMIGAVAVMCIAFGVKHEYMSYSILLLNAFVVPVDWVFRPRVWGGKNRLAARIAQGMGLTAAILATTGIVIWLHHREWIMYLVFAYIVWCIGGFFWRQPRPDVAVE</sequence>
<evidence type="ECO:0000256" key="1">
    <source>
        <dbReference type="ARBA" id="ARBA00022448"/>
    </source>
</evidence>
<feature type="transmembrane region" description="Helical" evidence="9">
    <location>
        <begin position="252"/>
        <end position="269"/>
    </location>
</feature>
<dbReference type="GO" id="GO:0005886">
    <property type="term" value="C:plasma membrane"/>
    <property type="evidence" value="ECO:0007669"/>
    <property type="project" value="TreeGrafter"/>
</dbReference>
<keyword evidence="11" id="KW-1185">Reference proteome</keyword>
<feature type="transmembrane region" description="Helical" evidence="9">
    <location>
        <begin position="177"/>
        <end position="193"/>
    </location>
</feature>
<keyword evidence="5 9" id="KW-0812">Transmembrane</keyword>
<evidence type="ECO:0000256" key="7">
    <source>
        <dbReference type="ARBA" id="ARBA00022989"/>
    </source>
</evidence>
<feature type="transmembrane region" description="Helical" evidence="9">
    <location>
        <begin position="228"/>
        <end position="246"/>
    </location>
</feature>
<dbReference type="AlphaFoldDB" id="C3X8F5"/>
<evidence type="ECO:0000313" key="11">
    <source>
        <dbReference type="Proteomes" id="UP000005089"/>
    </source>
</evidence>
<protein>
    <submittedName>
        <fullName evidence="10">NQR2 and RnfD family protein</fullName>
    </submittedName>
</protein>
<gene>
    <name evidence="10" type="ORF">OFBG_00509</name>
</gene>
<dbReference type="PANTHER" id="PTHR30578">
    <property type="entry name" value="ELECTRON TRANSPORT COMPLEX PROTEIN RNFD"/>
    <property type="match status" value="1"/>
</dbReference>
<organism evidence="10 11">
    <name type="scientific">Oxalobacter formigenes OXCC13</name>
    <dbReference type="NCBI Taxonomy" id="556269"/>
    <lineage>
        <taxon>Bacteria</taxon>
        <taxon>Pseudomonadati</taxon>
        <taxon>Pseudomonadota</taxon>
        <taxon>Betaproteobacteria</taxon>
        <taxon>Burkholderiales</taxon>
        <taxon>Oxalobacteraceae</taxon>
        <taxon>Oxalobacter</taxon>
    </lineage>
</organism>
<accession>C3X8F5</accession>
<dbReference type="InterPro" id="IPR004338">
    <property type="entry name" value="NqrB/RnfD"/>
</dbReference>
<dbReference type="STRING" id="847.BRW83_1738"/>
<dbReference type="Proteomes" id="UP000005089">
    <property type="component" value="Unassembled WGS sequence"/>
</dbReference>
<keyword evidence="6" id="KW-1278">Translocase</keyword>
<keyword evidence="4" id="KW-0288">FMN</keyword>
<keyword evidence="8 9" id="KW-0472">Membrane</keyword>
<evidence type="ECO:0000256" key="2">
    <source>
        <dbReference type="ARBA" id="ARBA00022553"/>
    </source>
</evidence>
<dbReference type="HOGENOM" id="CLU_042020_3_0_4"/>